<dbReference type="PANTHER" id="PTHR20854:SF4">
    <property type="entry name" value="INOSITOL-1-MONOPHOSPHATASE-RELATED"/>
    <property type="match status" value="1"/>
</dbReference>
<dbReference type="Gene3D" id="3.30.540.10">
    <property type="entry name" value="Fructose-1,6-Bisphosphatase, subunit A, domain 1"/>
    <property type="match status" value="1"/>
</dbReference>
<dbReference type="Proteomes" id="UP001217089">
    <property type="component" value="Unassembled WGS sequence"/>
</dbReference>
<evidence type="ECO:0000256" key="3">
    <source>
        <dbReference type="ARBA" id="ARBA00022801"/>
    </source>
</evidence>
<gene>
    <name evidence="5" type="ORF">KUTeg_019450</name>
</gene>
<accession>A0ABQ9ECK6</accession>
<dbReference type="PRINTS" id="PR00377">
    <property type="entry name" value="IMPHPHTASES"/>
</dbReference>
<keyword evidence="4" id="KW-0460">Magnesium</keyword>
<organism evidence="5 6">
    <name type="scientific">Tegillarca granosa</name>
    <name type="common">Malaysian cockle</name>
    <name type="synonym">Anadara granosa</name>
    <dbReference type="NCBI Taxonomy" id="220873"/>
    <lineage>
        <taxon>Eukaryota</taxon>
        <taxon>Metazoa</taxon>
        <taxon>Spiralia</taxon>
        <taxon>Lophotrochozoa</taxon>
        <taxon>Mollusca</taxon>
        <taxon>Bivalvia</taxon>
        <taxon>Autobranchia</taxon>
        <taxon>Pteriomorphia</taxon>
        <taxon>Arcoida</taxon>
        <taxon>Arcoidea</taxon>
        <taxon>Arcidae</taxon>
        <taxon>Tegillarca</taxon>
    </lineage>
</organism>
<keyword evidence="2" id="KW-0479">Metal-binding</keyword>
<dbReference type="SUPFAM" id="SSF56655">
    <property type="entry name" value="Carbohydrate phosphatase"/>
    <property type="match status" value="1"/>
</dbReference>
<dbReference type="Gene3D" id="3.40.190.80">
    <property type="match status" value="1"/>
</dbReference>
<sequence length="162" mass="17931">MKLCVYQYLFSFLQEVKEAFFKEKTVELKGSFADLVTETDQRVEKLIIDSFKEKYPTHKFIGEESVADGHKCEWTDDPTWIIDPIDGTSNFVHSVRALGSAAVDMCMVALGAGEAYVEYGIHVWDIAAAALIITEAGGIVMDPSGIVLNVVSTNNNTHHICL</sequence>
<keyword evidence="6" id="KW-1185">Reference proteome</keyword>
<dbReference type="PROSITE" id="PS00629">
    <property type="entry name" value="IMP_1"/>
    <property type="match status" value="1"/>
</dbReference>
<evidence type="ECO:0008006" key="7">
    <source>
        <dbReference type="Google" id="ProtNLM"/>
    </source>
</evidence>
<dbReference type="PANTHER" id="PTHR20854">
    <property type="entry name" value="INOSITOL MONOPHOSPHATASE"/>
    <property type="match status" value="1"/>
</dbReference>
<name>A0ABQ9ECK6_TEGGR</name>
<dbReference type="EMBL" id="JARBDR010000917">
    <property type="protein sequence ID" value="KAJ8303054.1"/>
    <property type="molecule type" value="Genomic_DNA"/>
</dbReference>
<proteinExistence type="inferred from homology"/>
<dbReference type="InterPro" id="IPR020583">
    <property type="entry name" value="Inositol_monoP_metal-BS"/>
</dbReference>
<evidence type="ECO:0000256" key="2">
    <source>
        <dbReference type="ARBA" id="ARBA00022723"/>
    </source>
</evidence>
<evidence type="ECO:0000256" key="1">
    <source>
        <dbReference type="ARBA" id="ARBA00009759"/>
    </source>
</evidence>
<dbReference type="PROSITE" id="PS00630">
    <property type="entry name" value="IMP_2"/>
    <property type="match status" value="1"/>
</dbReference>
<dbReference type="InterPro" id="IPR000760">
    <property type="entry name" value="Inositol_monophosphatase-like"/>
</dbReference>
<dbReference type="InterPro" id="IPR020550">
    <property type="entry name" value="Inositol_monophosphatase_CS"/>
</dbReference>
<evidence type="ECO:0000256" key="4">
    <source>
        <dbReference type="ARBA" id="ARBA00022842"/>
    </source>
</evidence>
<evidence type="ECO:0000313" key="5">
    <source>
        <dbReference type="EMBL" id="KAJ8303054.1"/>
    </source>
</evidence>
<dbReference type="Pfam" id="PF00459">
    <property type="entry name" value="Inositol_P"/>
    <property type="match status" value="1"/>
</dbReference>
<evidence type="ECO:0000313" key="6">
    <source>
        <dbReference type="Proteomes" id="UP001217089"/>
    </source>
</evidence>
<comment type="similarity">
    <text evidence="1">Belongs to the inositol monophosphatase superfamily.</text>
</comment>
<keyword evidence="3" id="KW-0378">Hydrolase</keyword>
<comment type="caution">
    <text evidence="5">The sequence shown here is derived from an EMBL/GenBank/DDBJ whole genome shotgun (WGS) entry which is preliminary data.</text>
</comment>
<protein>
    <recommendedName>
        <fullName evidence="7">Inositol-phosphate phosphatase</fullName>
    </recommendedName>
</protein>
<reference evidence="5 6" key="1">
    <citation type="submission" date="2022-12" db="EMBL/GenBank/DDBJ databases">
        <title>Chromosome-level genome of Tegillarca granosa.</title>
        <authorList>
            <person name="Kim J."/>
        </authorList>
    </citation>
    <scope>NUCLEOTIDE SEQUENCE [LARGE SCALE GENOMIC DNA]</scope>
    <source>
        <strain evidence="5">Teg-2019</strain>
        <tissue evidence="5">Adductor muscle</tissue>
    </source>
</reference>